<feature type="region of interest" description="Disordered" evidence="1">
    <location>
        <begin position="274"/>
        <end position="294"/>
    </location>
</feature>
<reference evidence="2" key="1">
    <citation type="submission" date="2024-02" db="EMBL/GenBank/DDBJ databases">
        <title>FIRST GENOME SEQUENCES OF Leishmania (Viannia) shawi, Leishmania (Viannia) lindenbergi AND Leishmania (Viannia) utingensis.</title>
        <authorList>
            <person name="Resadore F."/>
            <person name="Custodio M.G.F."/>
            <person name="Boite M.C."/>
            <person name="Cupolillo E."/>
            <person name="Ferreira G.E.M."/>
        </authorList>
    </citation>
    <scope>NUCLEOTIDE SEQUENCE</scope>
    <source>
        <strain evidence="2">MHOM/BR/2013/18 LTA MLF</strain>
    </source>
</reference>
<feature type="compositionally biased region" description="Basic and acidic residues" evidence="1">
    <location>
        <begin position="569"/>
        <end position="580"/>
    </location>
</feature>
<feature type="region of interest" description="Disordered" evidence="1">
    <location>
        <begin position="714"/>
        <end position="736"/>
    </location>
</feature>
<evidence type="ECO:0000313" key="2">
    <source>
        <dbReference type="EMBL" id="KAL0527134.1"/>
    </source>
</evidence>
<accession>A0AAW3C2T6</accession>
<dbReference type="Proteomes" id="UP001500493">
    <property type="component" value="Unassembled WGS sequence"/>
</dbReference>
<dbReference type="EMBL" id="JBAMZJ010000020">
    <property type="protein sequence ID" value="KAL0527134.1"/>
    <property type="molecule type" value="Genomic_DNA"/>
</dbReference>
<protein>
    <submittedName>
        <fullName evidence="2">Uncharacterized protein</fullName>
    </submittedName>
</protein>
<organism evidence="2 3">
    <name type="scientific">Leishmania shawi</name>
    <dbReference type="NCBI Taxonomy" id="5680"/>
    <lineage>
        <taxon>Eukaryota</taxon>
        <taxon>Discoba</taxon>
        <taxon>Euglenozoa</taxon>
        <taxon>Kinetoplastea</taxon>
        <taxon>Metakinetoplastina</taxon>
        <taxon>Trypanosomatida</taxon>
        <taxon>Trypanosomatidae</taxon>
        <taxon>Leishmaniinae</taxon>
        <taxon>Leishmania</taxon>
        <taxon>Leishmania guyanensis species complex</taxon>
    </lineage>
</organism>
<proteinExistence type="predicted"/>
<comment type="caution">
    <text evidence="2">The sequence shown here is derived from an EMBL/GenBank/DDBJ whole genome shotgun (WGS) entry which is preliminary data.</text>
</comment>
<evidence type="ECO:0000256" key="1">
    <source>
        <dbReference type="SAM" id="MobiDB-lite"/>
    </source>
</evidence>
<sequence>MDVLLHVVQTTSASPPSAPSLCDDRSQHTNLDAPVVLSANGSHTSFTVESLRLSRTEARLGSSVSAQWHVALCSPAEDESIHGCDGDPHAFFSAALSRCPPAAPLSPVPSSTVHISAVSVDITDLRGRRSPGGHATTATVDVLREKLHYLCAAFVRAGVGGADAPPAAYAETAFFFGSRLGTRKDALYLTALHRLLVEALLIVKDRALLPPSLPPLDVDVSLVDYDEVWGAGDVLAAEVAQPSAHGTHVQRSRVTWMPLAKLLEYVPRPQNAMTGTSTTLPWTTSLTETNSKSQTSATQLAQLVRQRLQGWFDRIDSATSEFPSAPVSPSPPAAADRLRHLERNTLLFTLRLRRCTSSSTPALQARVSAAYFTLVLLPECGATLLHGEAGAAVAAMRMSSRRAGAALWREFEALSAFMRSLPQSSHCRSDDKQKRSSYKKHDRTTAATVQAQMHAAALRRSRWLTTIARIHDPLTLLTRAPVTATGEHSSDDLVDCFLNSSTVRSFSWIGCIAAAASHQRATRSTLAFLSRLQPPQRARRDCPASVMERSPEKATGAPLARHLHTHHKNAADDTNERDAPRAQAASSNSATSTPPLPSPRPSANAPRPYFSPRPHGGSATSINSSKKARTAAASYLPLSDEPNTTVDPVAASSRVSHASRGSDNNDVSSEDACQERAPPPAQVEALVASLRVYASVLEEEVRRLRRRLQRYEAAPYDSRGSTGDPPVRSPLQETQGYDSSNISVGFSALHATSPGVCDSLPHLVQVAVDDLRTDARFPLALHVKLNALIQRLSNSYTAAVQVRRNDAADSPAVMQQRNEKREVRDAYVAQLEATVALYEQKLALMDYYVAPTLMQCVDELDQWQQQQQHHRQRMHTALTEVSLGPPHPYPTLLPE</sequence>
<feature type="compositionally biased region" description="Low complexity" evidence="1">
    <location>
        <begin position="582"/>
        <end position="593"/>
    </location>
</feature>
<name>A0AAW3C2T6_9TRYP</name>
<gene>
    <name evidence="2" type="ORF">Q4I32_002996</name>
</gene>
<feature type="region of interest" description="Disordered" evidence="1">
    <location>
        <begin position="532"/>
        <end position="680"/>
    </location>
</feature>
<dbReference type="AlphaFoldDB" id="A0AAW3C2T6"/>
<feature type="compositionally biased region" description="Low complexity" evidence="1">
    <location>
        <begin position="274"/>
        <end position="289"/>
    </location>
</feature>
<feature type="compositionally biased region" description="Pro residues" evidence="1">
    <location>
        <begin position="885"/>
        <end position="895"/>
    </location>
</feature>
<feature type="compositionally biased region" description="Low complexity" evidence="1">
    <location>
        <begin position="649"/>
        <end position="662"/>
    </location>
</feature>
<evidence type="ECO:0000313" key="3">
    <source>
        <dbReference type="Proteomes" id="UP001500493"/>
    </source>
</evidence>
<feature type="region of interest" description="Disordered" evidence="1">
    <location>
        <begin position="871"/>
        <end position="895"/>
    </location>
</feature>